<evidence type="ECO:0000313" key="1">
    <source>
        <dbReference type="EMBL" id="KNC22476.1"/>
    </source>
</evidence>
<organism evidence="1 2">
    <name type="scientific">Lucilia cuprina</name>
    <name type="common">Green bottle fly</name>
    <name type="synonym">Australian sheep blowfly</name>
    <dbReference type="NCBI Taxonomy" id="7375"/>
    <lineage>
        <taxon>Eukaryota</taxon>
        <taxon>Metazoa</taxon>
        <taxon>Ecdysozoa</taxon>
        <taxon>Arthropoda</taxon>
        <taxon>Hexapoda</taxon>
        <taxon>Insecta</taxon>
        <taxon>Pterygota</taxon>
        <taxon>Neoptera</taxon>
        <taxon>Endopterygota</taxon>
        <taxon>Diptera</taxon>
        <taxon>Brachycera</taxon>
        <taxon>Muscomorpha</taxon>
        <taxon>Oestroidea</taxon>
        <taxon>Calliphoridae</taxon>
        <taxon>Luciliinae</taxon>
        <taxon>Lucilia</taxon>
    </lineage>
</organism>
<gene>
    <name evidence="1" type="ORF">FF38_13585</name>
</gene>
<protein>
    <submittedName>
        <fullName evidence="1">Uncharacterized protein</fullName>
    </submittedName>
</protein>
<keyword evidence="2" id="KW-1185">Reference proteome</keyword>
<proteinExistence type="predicted"/>
<name>A0A0L0BR39_LUCCU</name>
<dbReference type="AlphaFoldDB" id="A0A0L0BR39"/>
<dbReference type="EMBL" id="JRES01001496">
    <property type="protein sequence ID" value="KNC22476.1"/>
    <property type="molecule type" value="Genomic_DNA"/>
</dbReference>
<dbReference type="Proteomes" id="UP000037069">
    <property type="component" value="Unassembled WGS sequence"/>
</dbReference>
<accession>A0A0L0BR39</accession>
<evidence type="ECO:0000313" key="2">
    <source>
        <dbReference type="Proteomes" id="UP000037069"/>
    </source>
</evidence>
<sequence>MSLKHQYDPFKHSSHFIQVQQICIGTRLKYEEDLQCRLKSLQNYCKISVFSESNLVSLSFRILIFWVRDFFIFETGFVELSSPLNYHHDIQILYILYIIKLQFVYIFDVINGGLLMSCFCKDLLAYEIGRSCPMSPCDKTAPSALAQLYHLFQLENLCLLIEILGSIVPIELIS</sequence>
<reference evidence="1 2" key="1">
    <citation type="journal article" date="2015" name="Nat. Commun.">
        <title>Lucilia cuprina genome unlocks parasitic fly biology to underpin future interventions.</title>
        <authorList>
            <person name="Anstead C.A."/>
            <person name="Korhonen P.K."/>
            <person name="Young N.D."/>
            <person name="Hall R.S."/>
            <person name="Jex A.R."/>
            <person name="Murali S.C."/>
            <person name="Hughes D.S."/>
            <person name="Lee S.F."/>
            <person name="Perry T."/>
            <person name="Stroehlein A.J."/>
            <person name="Ansell B.R."/>
            <person name="Breugelmans B."/>
            <person name="Hofmann A."/>
            <person name="Qu J."/>
            <person name="Dugan S."/>
            <person name="Lee S.L."/>
            <person name="Chao H."/>
            <person name="Dinh H."/>
            <person name="Han Y."/>
            <person name="Doddapaneni H.V."/>
            <person name="Worley K.C."/>
            <person name="Muzny D.M."/>
            <person name="Ioannidis P."/>
            <person name="Waterhouse R.M."/>
            <person name="Zdobnov E.M."/>
            <person name="James P.J."/>
            <person name="Bagnall N.H."/>
            <person name="Kotze A.C."/>
            <person name="Gibbs R.A."/>
            <person name="Richards S."/>
            <person name="Batterham P."/>
            <person name="Gasser R.B."/>
        </authorList>
    </citation>
    <scope>NUCLEOTIDE SEQUENCE [LARGE SCALE GENOMIC DNA]</scope>
    <source>
        <strain evidence="1 2">LS</strain>
        <tissue evidence="1">Full body</tissue>
    </source>
</reference>
<comment type="caution">
    <text evidence="1">The sequence shown here is derived from an EMBL/GenBank/DDBJ whole genome shotgun (WGS) entry which is preliminary data.</text>
</comment>